<dbReference type="VEuPathDB" id="FungiDB:AJ78_07411"/>
<organism evidence="1 2">
    <name type="scientific">Emergomyces pasteurianus Ep9510</name>
    <dbReference type="NCBI Taxonomy" id="1447872"/>
    <lineage>
        <taxon>Eukaryota</taxon>
        <taxon>Fungi</taxon>
        <taxon>Dikarya</taxon>
        <taxon>Ascomycota</taxon>
        <taxon>Pezizomycotina</taxon>
        <taxon>Eurotiomycetes</taxon>
        <taxon>Eurotiomycetidae</taxon>
        <taxon>Onygenales</taxon>
        <taxon>Ajellomycetaceae</taxon>
        <taxon>Emergomyces</taxon>
    </lineage>
</organism>
<keyword evidence="2" id="KW-1185">Reference proteome</keyword>
<dbReference type="EMBL" id="LGRN01000473">
    <property type="protein sequence ID" value="OJD11905.1"/>
    <property type="molecule type" value="Genomic_DNA"/>
</dbReference>
<dbReference type="Proteomes" id="UP000182235">
    <property type="component" value="Unassembled WGS sequence"/>
</dbReference>
<evidence type="ECO:0008006" key="3">
    <source>
        <dbReference type="Google" id="ProtNLM"/>
    </source>
</evidence>
<sequence>MSSINGPSPATLHQNVKVRERPRGTGGDRLHAASCGNVASIPVLSPSDKTEDSLTRYLPAEEVKNRVIKALRKNKPTEAAEIVGIGTMKTGYIVRFKDEASKEAANKNSEWVRDLGDQTKVVRPRFGIVVHRTPTREVNLTVDKAGSIAKITEENELTDKRFKIVDIAWLKRKDFDLGASASLGIWFDSLEATEWAINDGMVFGHRYLGSVELYQIKKKRCHRCQTFGHLAWNCKEALRCGICTGEH</sequence>
<accession>A0A1J9P5C5</accession>
<dbReference type="STRING" id="1447872.A0A1J9P5C5"/>
<comment type="caution">
    <text evidence="1">The sequence shown here is derived from an EMBL/GenBank/DDBJ whole genome shotgun (WGS) entry which is preliminary data.</text>
</comment>
<dbReference type="OrthoDB" id="4509126at2759"/>
<gene>
    <name evidence="1" type="ORF">AJ78_07411</name>
</gene>
<dbReference type="AlphaFoldDB" id="A0A1J9P5C5"/>
<name>A0A1J9P5C5_9EURO</name>
<evidence type="ECO:0000313" key="1">
    <source>
        <dbReference type="EMBL" id="OJD11905.1"/>
    </source>
</evidence>
<proteinExistence type="predicted"/>
<evidence type="ECO:0000313" key="2">
    <source>
        <dbReference type="Proteomes" id="UP000182235"/>
    </source>
</evidence>
<reference evidence="1 2" key="1">
    <citation type="submission" date="2015-07" db="EMBL/GenBank/DDBJ databases">
        <title>Emmonsia species relationships and genome sequence.</title>
        <authorList>
            <consortium name="The Broad Institute Genomics Platform"/>
            <person name="Cuomo C.A."/>
            <person name="Munoz J.F."/>
            <person name="Imamovic A."/>
            <person name="Priest M.E."/>
            <person name="Young S."/>
            <person name="Clay O.K."/>
            <person name="McEwen J.G."/>
        </authorList>
    </citation>
    <scope>NUCLEOTIDE SEQUENCE [LARGE SCALE GENOMIC DNA]</scope>
    <source>
        <strain evidence="1 2">UAMH 9510</strain>
    </source>
</reference>
<protein>
    <recommendedName>
        <fullName evidence="3">CCHC-type domain-containing protein</fullName>
    </recommendedName>
</protein>